<evidence type="ECO:0000313" key="3">
    <source>
        <dbReference type="Proteomes" id="UP001150925"/>
    </source>
</evidence>
<evidence type="ECO:0000313" key="2">
    <source>
        <dbReference type="EMBL" id="KAJ1948238.1"/>
    </source>
</evidence>
<gene>
    <name evidence="2" type="ORF">IWQ62_006922</name>
</gene>
<feature type="region of interest" description="Disordered" evidence="1">
    <location>
        <begin position="1"/>
        <end position="143"/>
    </location>
</feature>
<feature type="non-terminal residue" evidence="2">
    <location>
        <position position="143"/>
    </location>
</feature>
<comment type="caution">
    <text evidence="2">The sequence shown here is derived from an EMBL/GenBank/DDBJ whole genome shotgun (WGS) entry which is preliminary data.</text>
</comment>
<dbReference type="Proteomes" id="UP001150925">
    <property type="component" value="Unassembled WGS sequence"/>
</dbReference>
<protein>
    <submittedName>
        <fullName evidence="2">Uncharacterized protein</fullName>
    </submittedName>
</protein>
<keyword evidence="3" id="KW-1185">Reference proteome</keyword>
<dbReference type="AlphaFoldDB" id="A0A9W8E371"/>
<dbReference type="EMBL" id="JANBPY010004393">
    <property type="protein sequence ID" value="KAJ1948238.1"/>
    <property type="molecule type" value="Genomic_DNA"/>
</dbReference>
<reference evidence="2" key="1">
    <citation type="submission" date="2022-07" db="EMBL/GenBank/DDBJ databases">
        <title>Phylogenomic reconstructions and comparative analyses of Kickxellomycotina fungi.</title>
        <authorList>
            <person name="Reynolds N.K."/>
            <person name="Stajich J.E."/>
            <person name="Barry K."/>
            <person name="Grigoriev I.V."/>
            <person name="Crous P."/>
            <person name="Smith M.E."/>
        </authorList>
    </citation>
    <scope>NUCLEOTIDE SEQUENCE</scope>
    <source>
        <strain evidence="2">RSA 1196</strain>
    </source>
</reference>
<organism evidence="2 3">
    <name type="scientific">Dispira parvispora</name>
    <dbReference type="NCBI Taxonomy" id="1520584"/>
    <lineage>
        <taxon>Eukaryota</taxon>
        <taxon>Fungi</taxon>
        <taxon>Fungi incertae sedis</taxon>
        <taxon>Zoopagomycota</taxon>
        <taxon>Kickxellomycotina</taxon>
        <taxon>Dimargaritomycetes</taxon>
        <taxon>Dimargaritales</taxon>
        <taxon>Dimargaritaceae</taxon>
        <taxon>Dispira</taxon>
    </lineage>
</organism>
<feature type="compositionally biased region" description="Basic and acidic residues" evidence="1">
    <location>
        <begin position="128"/>
        <end position="143"/>
    </location>
</feature>
<proteinExistence type="predicted"/>
<evidence type="ECO:0000256" key="1">
    <source>
        <dbReference type="SAM" id="MobiDB-lite"/>
    </source>
</evidence>
<name>A0A9W8E371_9FUNG</name>
<accession>A0A9W8E371</accession>
<feature type="compositionally biased region" description="Polar residues" evidence="1">
    <location>
        <begin position="26"/>
        <end position="63"/>
    </location>
</feature>
<sequence>MDSWDIARSEGQLPTHYRKPHAAHFSTDSRWGSSPAPQRTWSTPYPPRNYSTATFYPNDSVDQPSVGPVRSVPASIRQPFQKRGQLIFTEPLTPTDLESGNDKPQRRISLPEEWQSSQTRSLSPKGTLDIHDHSKTRRFSDDP</sequence>
<feature type="compositionally biased region" description="Polar residues" evidence="1">
    <location>
        <begin position="114"/>
        <end position="124"/>
    </location>
</feature>